<keyword evidence="3" id="KW-1185">Reference proteome</keyword>
<evidence type="ECO:0000313" key="3">
    <source>
        <dbReference type="Proteomes" id="UP000825729"/>
    </source>
</evidence>
<evidence type="ECO:0000313" key="2">
    <source>
        <dbReference type="EMBL" id="KAG9457182.1"/>
    </source>
</evidence>
<gene>
    <name evidence="2" type="ORF">H6P81_001690</name>
</gene>
<sequence>MHAGIAGLGRGQAIFLRSKHTRASRNGNIREEESRMLFNRISASVKLYVYRSQFRVTEGFFKVPKAREIRRPFKLKGPDHAGGGPNRGQEQLRTASSLCVSKGRTRPGASRWHSETAQLIVQARVWTWPRPKVPARVDDKGGASPAKESANGGKAGGSVSERERRGRRGRRERRERRERGEDNKQ</sequence>
<feature type="region of interest" description="Disordered" evidence="1">
    <location>
        <begin position="132"/>
        <end position="185"/>
    </location>
</feature>
<dbReference type="EMBL" id="JAINDJ010000002">
    <property type="protein sequence ID" value="KAG9457182.1"/>
    <property type="molecule type" value="Genomic_DNA"/>
</dbReference>
<dbReference type="Proteomes" id="UP000825729">
    <property type="component" value="Unassembled WGS sequence"/>
</dbReference>
<comment type="caution">
    <text evidence="2">The sequence shown here is derived from an EMBL/GenBank/DDBJ whole genome shotgun (WGS) entry which is preliminary data.</text>
</comment>
<organism evidence="2 3">
    <name type="scientific">Aristolochia fimbriata</name>
    <name type="common">White veined hardy Dutchman's pipe vine</name>
    <dbReference type="NCBI Taxonomy" id="158543"/>
    <lineage>
        <taxon>Eukaryota</taxon>
        <taxon>Viridiplantae</taxon>
        <taxon>Streptophyta</taxon>
        <taxon>Embryophyta</taxon>
        <taxon>Tracheophyta</taxon>
        <taxon>Spermatophyta</taxon>
        <taxon>Magnoliopsida</taxon>
        <taxon>Magnoliidae</taxon>
        <taxon>Piperales</taxon>
        <taxon>Aristolochiaceae</taxon>
        <taxon>Aristolochia</taxon>
    </lineage>
</organism>
<feature type="compositionally biased region" description="Basic and acidic residues" evidence="1">
    <location>
        <begin position="175"/>
        <end position="185"/>
    </location>
</feature>
<reference evidence="2 3" key="1">
    <citation type="submission" date="2021-07" db="EMBL/GenBank/DDBJ databases">
        <title>The Aristolochia fimbriata genome: insights into angiosperm evolution, floral development and chemical biosynthesis.</title>
        <authorList>
            <person name="Jiao Y."/>
        </authorList>
    </citation>
    <scope>NUCLEOTIDE SEQUENCE [LARGE SCALE GENOMIC DNA]</scope>
    <source>
        <strain evidence="2">IBCAS-2021</strain>
        <tissue evidence="2">Leaf</tissue>
    </source>
</reference>
<name>A0AAV7FAV5_ARIFI</name>
<dbReference type="AlphaFoldDB" id="A0AAV7FAV5"/>
<protein>
    <submittedName>
        <fullName evidence="2">Uncharacterized protein</fullName>
    </submittedName>
</protein>
<feature type="region of interest" description="Disordered" evidence="1">
    <location>
        <begin position="74"/>
        <end position="94"/>
    </location>
</feature>
<accession>A0AAV7FAV5</accession>
<feature type="compositionally biased region" description="Basic residues" evidence="1">
    <location>
        <begin position="165"/>
        <end position="174"/>
    </location>
</feature>
<evidence type="ECO:0000256" key="1">
    <source>
        <dbReference type="SAM" id="MobiDB-lite"/>
    </source>
</evidence>
<proteinExistence type="predicted"/>